<keyword evidence="2" id="KW-1185">Reference proteome</keyword>
<reference evidence="1" key="1">
    <citation type="submission" date="2022-03" db="EMBL/GenBank/DDBJ databases">
        <title>Draft genome sequence of Aduncisulcus paluster, a free-living microaerophilic Fornicata.</title>
        <authorList>
            <person name="Yuyama I."/>
            <person name="Kume K."/>
            <person name="Tamura T."/>
            <person name="Inagaki Y."/>
            <person name="Hashimoto T."/>
        </authorList>
    </citation>
    <scope>NUCLEOTIDE SEQUENCE</scope>
    <source>
        <strain evidence="1">NY0171</strain>
    </source>
</reference>
<name>A0ABQ5KRE4_9EUKA</name>
<sequence>IELALFWRKHEGNTCIKGVIDDIGREGGRSISITAVKEKLVEIYKLKLIEEGVVTAEESAISIVKFLTYNIKRMLREHSETANPRVNSSQIRDDDEFAFIPRSQAISTSISTDDPCY</sequence>
<proteinExistence type="predicted"/>
<dbReference type="Proteomes" id="UP001057375">
    <property type="component" value="Unassembled WGS sequence"/>
</dbReference>
<protein>
    <submittedName>
        <fullName evidence="1">Uncharacterized protein</fullName>
    </submittedName>
</protein>
<evidence type="ECO:0000313" key="1">
    <source>
        <dbReference type="EMBL" id="GKT35043.1"/>
    </source>
</evidence>
<evidence type="ECO:0000313" key="2">
    <source>
        <dbReference type="Proteomes" id="UP001057375"/>
    </source>
</evidence>
<dbReference type="EMBL" id="BQXS01003674">
    <property type="protein sequence ID" value="GKT35043.1"/>
    <property type="molecule type" value="Genomic_DNA"/>
</dbReference>
<gene>
    <name evidence="1" type="ORF">ADUPG1_002914</name>
</gene>
<organism evidence="1 2">
    <name type="scientific">Aduncisulcus paluster</name>
    <dbReference type="NCBI Taxonomy" id="2918883"/>
    <lineage>
        <taxon>Eukaryota</taxon>
        <taxon>Metamonada</taxon>
        <taxon>Carpediemonas-like organisms</taxon>
        <taxon>Aduncisulcus</taxon>
    </lineage>
</organism>
<feature type="non-terminal residue" evidence="1">
    <location>
        <position position="1"/>
    </location>
</feature>
<comment type="caution">
    <text evidence="1">The sequence shown here is derived from an EMBL/GenBank/DDBJ whole genome shotgun (WGS) entry which is preliminary data.</text>
</comment>
<accession>A0ABQ5KRE4</accession>